<dbReference type="EMBL" id="CM001741">
    <property type="protein sequence ID" value="KJB14173.1"/>
    <property type="molecule type" value="Genomic_DNA"/>
</dbReference>
<evidence type="ECO:0000313" key="2">
    <source>
        <dbReference type="Proteomes" id="UP000032304"/>
    </source>
</evidence>
<name>A0A0D2NLE4_GOSRA</name>
<organism evidence="1 2">
    <name type="scientific">Gossypium raimondii</name>
    <name type="common">Peruvian cotton</name>
    <name type="synonym">Gossypium klotzschianum subsp. raimondii</name>
    <dbReference type="NCBI Taxonomy" id="29730"/>
    <lineage>
        <taxon>Eukaryota</taxon>
        <taxon>Viridiplantae</taxon>
        <taxon>Streptophyta</taxon>
        <taxon>Embryophyta</taxon>
        <taxon>Tracheophyta</taxon>
        <taxon>Spermatophyta</taxon>
        <taxon>Magnoliopsida</taxon>
        <taxon>eudicotyledons</taxon>
        <taxon>Gunneridae</taxon>
        <taxon>Pentapetalae</taxon>
        <taxon>rosids</taxon>
        <taxon>malvids</taxon>
        <taxon>Malvales</taxon>
        <taxon>Malvaceae</taxon>
        <taxon>Malvoideae</taxon>
        <taxon>Gossypium</taxon>
    </lineage>
</organism>
<reference evidence="1 2" key="1">
    <citation type="journal article" date="2012" name="Nature">
        <title>Repeated polyploidization of Gossypium genomes and the evolution of spinnable cotton fibres.</title>
        <authorList>
            <person name="Paterson A.H."/>
            <person name="Wendel J.F."/>
            <person name="Gundlach H."/>
            <person name="Guo H."/>
            <person name="Jenkins J."/>
            <person name="Jin D."/>
            <person name="Llewellyn D."/>
            <person name="Showmaker K.C."/>
            <person name="Shu S."/>
            <person name="Udall J."/>
            <person name="Yoo M.J."/>
            <person name="Byers R."/>
            <person name="Chen W."/>
            <person name="Doron-Faigenboim A."/>
            <person name="Duke M.V."/>
            <person name="Gong L."/>
            <person name="Grimwood J."/>
            <person name="Grover C."/>
            <person name="Grupp K."/>
            <person name="Hu G."/>
            <person name="Lee T.H."/>
            <person name="Li J."/>
            <person name="Lin L."/>
            <person name="Liu T."/>
            <person name="Marler B.S."/>
            <person name="Page J.T."/>
            <person name="Roberts A.W."/>
            <person name="Romanel E."/>
            <person name="Sanders W.S."/>
            <person name="Szadkowski E."/>
            <person name="Tan X."/>
            <person name="Tang H."/>
            <person name="Xu C."/>
            <person name="Wang J."/>
            <person name="Wang Z."/>
            <person name="Zhang D."/>
            <person name="Zhang L."/>
            <person name="Ashrafi H."/>
            <person name="Bedon F."/>
            <person name="Bowers J.E."/>
            <person name="Brubaker C.L."/>
            <person name="Chee P.W."/>
            <person name="Das S."/>
            <person name="Gingle A.R."/>
            <person name="Haigler C.H."/>
            <person name="Harker D."/>
            <person name="Hoffmann L.V."/>
            <person name="Hovav R."/>
            <person name="Jones D.C."/>
            <person name="Lemke C."/>
            <person name="Mansoor S."/>
            <person name="ur Rahman M."/>
            <person name="Rainville L.N."/>
            <person name="Rambani A."/>
            <person name="Reddy U.K."/>
            <person name="Rong J.K."/>
            <person name="Saranga Y."/>
            <person name="Scheffler B.E."/>
            <person name="Scheffler J.A."/>
            <person name="Stelly D.M."/>
            <person name="Triplett B.A."/>
            <person name="Van Deynze A."/>
            <person name="Vaslin M.F."/>
            <person name="Waghmare V.N."/>
            <person name="Walford S.A."/>
            <person name="Wright R.J."/>
            <person name="Zaki E.A."/>
            <person name="Zhang T."/>
            <person name="Dennis E.S."/>
            <person name="Mayer K.F."/>
            <person name="Peterson D.G."/>
            <person name="Rokhsar D.S."/>
            <person name="Wang X."/>
            <person name="Schmutz J."/>
        </authorList>
    </citation>
    <scope>NUCLEOTIDE SEQUENCE [LARGE SCALE GENOMIC DNA]</scope>
</reference>
<protein>
    <submittedName>
        <fullName evidence="1">Uncharacterized protein</fullName>
    </submittedName>
</protein>
<keyword evidence="2" id="KW-1185">Reference proteome</keyword>
<sequence length="65" mass="7484">KWPNFIKFVNDVFLCPVTTSITIKKKVRNGTSNWRSPPINHLKFNVDRAVHRCFGEANVGEVLKD</sequence>
<feature type="non-terminal residue" evidence="1">
    <location>
        <position position="1"/>
    </location>
</feature>
<evidence type="ECO:0000313" key="1">
    <source>
        <dbReference type="EMBL" id="KJB14173.1"/>
    </source>
</evidence>
<dbReference type="Gramene" id="KJB14173">
    <property type="protein sequence ID" value="KJB14173"/>
    <property type="gene ID" value="B456_002G113000"/>
</dbReference>
<dbReference type="AlphaFoldDB" id="A0A0D2NLE4"/>
<dbReference type="OMA" id="CFGEANV"/>
<gene>
    <name evidence="1" type="ORF">B456_002G113000</name>
</gene>
<dbReference type="Proteomes" id="UP000032304">
    <property type="component" value="Chromosome 2"/>
</dbReference>
<proteinExistence type="predicted"/>
<accession>A0A0D2NLE4</accession>